<gene>
    <name evidence="2" type="ORF">E2C01_065131</name>
</gene>
<protein>
    <submittedName>
        <fullName evidence="2">Uncharacterized protein</fullName>
    </submittedName>
</protein>
<organism evidence="2 3">
    <name type="scientific">Portunus trituberculatus</name>
    <name type="common">Swimming crab</name>
    <name type="synonym">Neptunus trituberculatus</name>
    <dbReference type="NCBI Taxonomy" id="210409"/>
    <lineage>
        <taxon>Eukaryota</taxon>
        <taxon>Metazoa</taxon>
        <taxon>Ecdysozoa</taxon>
        <taxon>Arthropoda</taxon>
        <taxon>Crustacea</taxon>
        <taxon>Multicrustacea</taxon>
        <taxon>Malacostraca</taxon>
        <taxon>Eumalacostraca</taxon>
        <taxon>Eucarida</taxon>
        <taxon>Decapoda</taxon>
        <taxon>Pleocyemata</taxon>
        <taxon>Brachyura</taxon>
        <taxon>Eubrachyura</taxon>
        <taxon>Portunoidea</taxon>
        <taxon>Portunidae</taxon>
        <taxon>Portuninae</taxon>
        <taxon>Portunus</taxon>
    </lineage>
</organism>
<name>A0A5B7HM71_PORTR</name>
<feature type="region of interest" description="Disordered" evidence="1">
    <location>
        <begin position="46"/>
        <end position="69"/>
    </location>
</feature>
<accession>A0A5B7HM71</accession>
<keyword evidence="3" id="KW-1185">Reference proteome</keyword>
<sequence length="69" mass="7573">MYKIVNGIEKIDKEDLVLVTEAGRTRGHAKTIREFEMVSGVCQRGTTGEEWSGGSGMENDILDSLEDLG</sequence>
<feature type="compositionally biased region" description="Acidic residues" evidence="1">
    <location>
        <begin position="60"/>
        <end position="69"/>
    </location>
</feature>
<evidence type="ECO:0000256" key="1">
    <source>
        <dbReference type="SAM" id="MobiDB-lite"/>
    </source>
</evidence>
<dbReference type="EMBL" id="VSRR010031871">
    <property type="protein sequence ID" value="MPC70869.1"/>
    <property type="molecule type" value="Genomic_DNA"/>
</dbReference>
<evidence type="ECO:0000313" key="3">
    <source>
        <dbReference type="Proteomes" id="UP000324222"/>
    </source>
</evidence>
<evidence type="ECO:0000313" key="2">
    <source>
        <dbReference type="EMBL" id="MPC70869.1"/>
    </source>
</evidence>
<dbReference type="Proteomes" id="UP000324222">
    <property type="component" value="Unassembled WGS sequence"/>
</dbReference>
<reference evidence="2 3" key="1">
    <citation type="submission" date="2019-05" db="EMBL/GenBank/DDBJ databases">
        <title>Another draft genome of Portunus trituberculatus and its Hox gene families provides insights of decapod evolution.</title>
        <authorList>
            <person name="Jeong J.-H."/>
            <person name="Song I."/>
            <person name="Kim S."/>
            <person name="Choi T."/>
            <person name="Kim D."/>
            <person name="Ryu S."/>
            <person name="Kim W."/>
        </authorList>
    </citation>
    <scope>NUCLEOTIDE SEQUENCE [LARGE SCALE GENOMIC DNA]</scope>
    <source>
        <tissue evidence="2">Muscle</tissue>
    </source>
</reference>
<comment type="caution">
    <text evidence="2">The sequence shown here is derived from an EMBL/GenBank/DDBJ whole genome shotgun (WGS) entry which is preliminary data.</text>
</comment>
<proteinExistence type="predicted"/>
<dbReference type="AlphaFoldDB" id="A0A5B7HM71"/>